<evidence type="ECO:0000256" key="3">
    <source>
        <dbReference type="ARBA" id="ARBA00022989"/>
    </source>
</evidence>
<dbReference type="Gene3D" id="1.20.1250.20">
    <property type="entry name" value="MFS general substrate transporter like domains"/>
    <property type="match status" value="2"/>
</dbReference>
<keyword evidence="2 5" id="KW-0812">Transmembrane</keyword>
<feature type="transmembrane region" description="Helical" evidence="5">
    <location>
        <begin position="68"/>
        <end position="85"/>
    </location>
</feature>
<organism evidence="7 8">
    <name type="scientific">Streptosporangium amethystogenes subsp. fukuiense</name>
    <dbReference type="NCBI Taxonomy" id="698418"/>
    <lineage>
        <taxon>Bacteria</taxon>
        <taxon>Bacillati</taxon>
        <taxon>Actinomycetota</taxon>
        <taxon>Actinomycetes</taxon>
        <taxon>Streptosporangiales</taxon>
        <taxon>Streptosporangiaceae</taxon>
        <taxon>Streptosporangium</taxon>
    </lineage>
</organism>
<feature type="transmembrane region" description="Helical" evidence="5">
    <location>
        <begin position="288"/>
        <end position="312"/>
    </location>
</feature>
<comment type="caution">
    <text evidence="7">The sequence shown here is derived from an EMBL/GenBank/DDBJ whole genome shotgun (WGS) entry which is preliminary data.</text>
</comment>
<keyword evidence="4 5" id="KW-0472">Membrane</keyword>
<proteinExistence type="predicted"/>
<dbReference type="InterPro" id="IPR036259">
    <property type="entry name" value="MFS_trans_sf"/>
</dbReference>
<dbReference type="Pfam" id="PF07690">
    <property type="entry name" value="MFS_1"/>
    <property type="match status" value="1"/>
</dbReference>
<dbReference type="PANTHER" id="PTHR23527">
    <property type="entry name" value="BLL3282 PROTEIN"/>
    <property type="match status" value="1"/>
</dbReference>
<accession>A0ABW2TCZ8</accession>
<evidence type="ECO:0000256" key="2">
    <source>
        <dbReference type="ARBA" id="ARBA00022692"/>
    </source>
</evidence>
<feature type="domain" description="Major facilitator superfamily (MFS) profile" evidence="6">
    <location>
        <begin position="1"/>
        <end position="376"/>
    </location>
</feature>
<evidence type="ECO:0000256" key="5">
    <source>
        <dbReference type="SAM" id="Phobius"/>
    </source>
</evidence>
<dbReference type="RefSeq" id="WP_343965719.1">
    <property type="nucleotide sequence ID" value="NZ_BAAAGK010000034.1"/>
</dbReference>
<feature type="transmembrane region" description="Helical" evidence="5">
    <location>
        <begin position="36"/>
        <end position="56"/>
    </location>
</feature>
<evidence type="ECO:0000256" key="4">
    <source>
        <dbReference type="ARBA" id="ARBA00023136"/>
    </source>
</evidence>
<keyword evidence="3 5" id="KW-1133">Transmembrane helix</keyword>
<protein>
    <submittedName>
        <fullName evidence="7">CynX/NimT family MFS transporter</fullName>
    </submittedName>
</protein>
<comment type="subcellular location">
    <subcellularLocation>
        <location evidence="1">Cell membrane</location>
        <topology evidence="1">Multi-pass membrane protein</topology>
    </subcellularLocation>
</comment>
<dbReference type="PANTHER" id="PTHR23527:SF1">
    <property type="entry name" value="BLL3282 PROTEIN"/>
    <property type="match status" value="1"/>
</dbReference>
<gene>
    <name evidence="7" type="ORF">ACFQVD_36590</name>
</gene>
<evidence type="ECO:0000313" key="8">
    <source>
        <dbReference type="Proteomes" id="UP001596514"/>
    </source>
</evidence>
<keyword evidence="8" id="KW-1185">Reference proteome</keyword>
<feature type="transmembrane region" description="Helical" evidence="5">
    <location>
        <begin position="91"/>
        <end position="117"/>
    </location>
</feature>
<reference evidence="8" key="1">
    <citation type="journal article" date="2019" name="Int. J. Syst. Evol. Microbiol.">
        <title>The Global Catalogue of Microorganisms (GCM) 10K type strain sequencing project: providing services to taxonomists for standard genome sequencing and annotation.</title>
        <authorList>
            <consortium name="The Broad Institute Genomics Platform"/>
            <consortium name="The Broad Institute Genome Sequencing Center for Infectious Disease"/>
            <person name="Wu L."/>
            <person name="Ma J."/>
        </authorList>
    </citation>
    <scope>NUCLEOTIDE SEQUENCE [LARGE SCALE GENOMIC DNA]</scope>
    <source>
        <strain evidence="8">JCM 10083</strain>
    </source>
</reference>
<feature type="transmembrane region" description="Helical" evidence="5">
    <location>
        <begin position="261"/>
        <end position="282"/>
    </location>
</feature>
<dbReference type="InterPro" id="IPR020846">
    <property type="entry name" value="MFS_dom"/>
</dbReference>
<dbReference type="Proteomes" id="UP001596514">
    <property type="component" value="Unassembled WGS sequence"/>
</dbReference>
<dbReference type="EMBL" id="JBHTEE010000001">
    <property type="protein sequence ID" value="MFC7605634.1"/>
    <property type="molecule type" value="Genomic_DNA"/>
</dbReference>
<feature type="transmembrane region" description="Helical" evidence="5">
    <location>
        <begin position="231"/>
        <end position="249"/>
    </location>
</feature>
<feature type="transmembrane region" description="Helical" evidence="5">
    <location>
        <begin position="324"/>
        <end position="341"/>
    </location>
</feature>
<feature type="transmembrane region" description="Helical" evidence="5">
    <location>
        <begin position="353"/>
        <end position="372"/>
    </location>
</feature>
<dbReference type="InterPro" id="IPR011701">
    <property type="entry name" value="MFS"/>
</dbReference>
<evidence type="ECO:0000313" key="7">
    <source>
        <dbReference type="EMBL" id="MFC7605634.1"/>
    </source>
</evidence>
<sequence>MIITCGLAIGLGAGPGFLFGFVGPALQDELGISRAGLGLLIGLFFGFTGLASLLAARVGARFGARRCVALNMITVAVGGTAAALGGSYPVLVLVAVTGGVAYAFGNVGTNLAVMAVARPGAGGFALTLKTAGVPVIASLLALGGGWVDTVGWRAVAWSLAVAGCLAAAAVLVMLPRTGGSSVTARPEPPLRPGFRALPLAAFLFICGSQPLQSWLVTYVHDEVGLPLTQAGPLTAAGTVLALGGMLGAARWADRLGARRRAVFVALICLSTAAGVVALLAGARWWPPLVAAGAVLGLAANLAGSGLTHAVVVDRAPESVGRASGVTMAGYYTGALVAPWGFGAVADATDGYEASWAMCVVLLLLAAVAYWWTHRTLPVRSG</sequence>
<evidence type="ECO:0000256" key="1">
    <source>
        <dbReference type="ARBA" id="ARBA00004651"/>
    </source>
</evidence>
<evidence type="ECO:0000259" key="6">
    <source>
        <dbReference type="PROSITE" id="PS50850"/>
    </source>
</evidence>
<feature type="transmembrane region" description="Helical" evidence="5">
    <location>
        <begin position="154"/>
        <end position="174"/>
    </location>
</feature>
<feature type="transmembrane region" description="Helical" evidence="5">
    <location>
        <begin position="194"/>
        <end position="211"/>
    </location>
</feature>
<dbReference type="SUPFAM" id="SSF103473">
    <property type="entry name" value="MFS general substrate transporter"/>
    <property type="match status" value="1"/>
</dbReference>
<name>A0ABW2TCZ8_9ACTN</name>
<dbReference type="PROSITE" id="PS50850">
    <property type="entry name" value="MFS"/>
    <property type="match status" value="1"/>
</dbReference>
<feature type="transmembrane region" description="Helical" evidence="5">
    <location>
        <begin position="124"/>
        <end position="142"/>
    </location>
</feature>
<dbReference type="InterPro" id="IPR052952">
    <property type="entry name" value="MFS-Transporter"/>
</dbReference>